<gene>
    <name evidence="2" type="ORF">PCOR1329_LOCUS84048</name>
</gene>
<accession>A0ABN9YF91</accession>
<reference evidence="2" key="1">
    <citation type="submission" date="2023-10" db="EMBL/GenBank/DDBJ databases">
        <authorList>
            <person name="Chen Y."/>
            <person name="Shah S."/>
            <person name="Dougan E. K."/>
            <person name="Thang M."/>
            <person name="Chan C."/>
        </authorList>
    </citation>
    <scope>NUCLEOTIDE SEQUENCE [LARGE SCALE GENOMIC DNA]</scope>
</reference>
<organism evidence="2 3">
    <name type="scientific">Prorocentrum cordatum</name>
    <dbReference type="NCBI Taxonomy" id="2364126"/>
    <lineage>
        <taxon>Eukaryota</taxon>
        <taxon>Sar</taxon>
        <taxon>Alveolata</taxon>
        <taxon>Dinophyceae</taxon>
        <taxon>Prorocentrales</taxon>
        <taxon>Prorocentraceae</taxon>
        <taxon>Prorocentrum</taxon>
    </lineage>
</organism>
<dbReference type="Gene3D" id="1.20.1250.20">
    <property type="entry name" value="MFS general substrate transporter like domains"/>
    <property type="match status" value="1"/>
</dbReference>
<proteinExistence type="predicted"/>
<protein>
    <recommendedName>
        <fullName evidence="4">Solute carrier family 40 protein</fullName>
    </recommendedName>
</protein>
<name>A0ABN9YF91_9DINO</name>
<comment type="caution">
    <text evidence="2">The sequence shown here is derived from an EMBL/GenBank/DDBJ whole genome shotgun (WGS) entry which is preliminary data.</text>
</comment>
<feature type="transmembrane region" description="Helical" evidence="1">
    <location>
        <begin position="57"/>
        <end position="78"/>
    </location>
</feature>
<evidence type="ECO:0000313" key="2">
    <source>
        <dbReference type="EMBL" id="CAK0909693.1"/>
    </source>
</evidence>
<keyword evidence="3" id="KW-1185">Reference proteome</keyword>
<dbReference type="SUPFAM" id="SSF103473">
    <property type="entry name" value="MFS general substrate transporter"/>
    <property type="match status" value="1"/>
</dbReference>
<evidence type="ECO:0008006" key="4">
    <source>
        <dbReference type="Google" id="ProtNLM"/>
    </source>
</evidence>
<sequence>MPRHLLAPVGAAGAPRPSAVTVFNALASGPLQSWATLEPLLVKAHVWEGADQLSKFQSAFSLALGVSMLSGLLNGVLFDVLGPRWVLTVGSFGLALCHLVMAFAVQNPAWNDQIWGGCPADCISSPG</sequence>
<dbReference type="Proteomes" id="UP001189429">
    <property type="component" value="Unassembled WGS sequence"/>
</dbReference>
<keyword evidence="1" id="KW-0472">Membrane</keyword>
<keyword evidence="1" id="KW-1133">Transmembrane helix</keyword>
<keyword evidence="1" id="KW-0812">Transmembrane</keyword>
<feature type="transmembrane region" description="Helical" evidence="1">
    <location>
        <begin position="85"/>
        <end position="105"/>
    </location>
</feature>
<dbReference type="EMBL" id="CAUYUJ010022242">
    <property type="protein sequence ID" value="CAK0909693.1"/>
    <property type="molecule type" value="Genomic_DNA"/>
</dbReference>
<evidence type="ECO:0000256" key="1">
    <source>
        <dbReference type="SAM" id="Phobius"/>
    </source>
</evidence>
<evidence type="ECO:0000313" key="3">
    <source>
        <dbReference type="Proteomes" id="UP001189429"/>
    </source>
</evidence>
<dbReference type="InterPro" id="IPR036259">
    <property type="entry name" value="MFS_trans_sf"/>
</dbReference>